<keyword evidence="10 16" id="KW-1015">Disulfide bond</keyword>
<feature type="signal peptide" evidence="17">
    <location>
        <begin position="1"/>
        <end position="19"/>
    </location>
</feature>
<dbReference type="InterPro" id="IPR005103">
    <property type="entry name" value="AA9_LPMO"/>
</dbReference>
<dbReference type="GO" id="GO:0005576">
    <property type="term" value="C:extracellular region"/>
    <property type="evidence" value="ECO:0007669"/>
    <property type="project" value="UniProtKB-SubCell"/>
</dbReference>
<dbReference type="PANTHER" id="PTHR33353">
    <property type="entry name" value="PUTATIVE (AFU_ORTHOLOGUE AFUA_1G12560)-RELATED"/>
    <property type="match status" value="1"/>
</dbReference>
<evidence type="ECO:0000256" key="8">
    <source>
        <dbReference type="ARBA" id="ARBA00023008"/>
    </source>
</evidence>
<evidence type="ECO:0000256" key="1">
    <source>
        <dbReference type="ARBA" id="ARBA00001973"/>
    </source>
</evidence>
<keyword evidence="3 16" id="KW-0964">Secreted</keyword>
<keyword evidence="20" id="KW-1185">Reference proteome</keyword>
<comment type="domain">
    <text evidence="16">Has a modular structure: an endo-beta-1,4-glucanase catalytic module at the N-terminus, a linker rich in serines and threonines, and a C-terminal carbohydrate-binding module (CBM).</text>
</comment>
<dbReference type="Proteomes" id="UP000249056">
    <property type="component" value="Unassembled WGS sequence"/>
</dbReference>
<evidence type="ECO:0000259" key="18">
    <source>
        <dbReference type="Pfam" id="PF03443"/>
    </source>
</evidence>
<keyword evidence="6 16" id="KW-0136">Cellulose degradation</keyword>
<evidence type="ECO:0000256" key="3">
    <source>
        <dbReference type="ARBA" id="ARBA00022525"/>
    </source>
</evidence>
<dbReference type="Gene3D" id="2.70.50.70">
    <property type="match status" value="1"/>
</dbReference>
<sequence length="239" mass="25141">MGSSSIMLVLLNFMAMVMSHATFQELWVNCVDQVGSCVRLPPSNSPVTNLTSTDLRCNVGGTVGVAGICTVAAGGNLTVEMHQQPRDRSCANEAIGGAHYGPVILYMSKVSNAATDTGSGSWFKVDQEGYNINVTRQWWGTQTLNANCGKRSFTIPSTLVPGAYLLRAEVIALHVAGSIGGAQLYMSCFQLNVTGSGTKTPTGVLFPGAYSATDPGILINIYQTTTSYTIPGPTAVFTG</sequence>
<evidence type="ECO:0000313" key="19">
    <source>
        <dbReference type="EMBL" id="RAL60155.1"/>
    </source>
</evidence>
<keyword evidence="12 16" id="KW-0119">Carbohydrate metabolism</keyword>
<evidence type="ECO:0000256" key="4">
    <source>
        <dbReference type="ARBA" id="ARBA00022723"/>
    </source>
</evidence>
<dbReference type="GO" id="GO:0030245">
    <property type="term" value="P:cellulose catabolic process"/>
    <property type="evidence" value="ECO:0007669"/>
    <property type="project" value="UniProtKB-UniRule"/>
</dbReference>
<gene>
    <name evidence="19" type="ORF">DID88_000780</name>
</gene>
<dbReference type="GO" id="GO:0046872">
    <property type="term" value="F:metal ion binding"/>
    <property type="evidence" value="ECO:0007669"/>
    <property type="project" value="UniProtKB-KW"/>
</dbReference>
<keyword evidence="11" id="KW-0325">Glycoprotein</keyword>
<organism evidence="19 20">
    <name type="scientific">Monilinia fructigena</name>
    <dbReference type="NCBI Taxonomy" id="38457"/>
    <lineage>
        <taxon>Eukaryota</taxon>
        <taxon>Fungi</taxon>
        <taxon>Dikarya</taxon>
        <taxon>Ascomycota</taxon>
        <taxon>Pezizomycotina</taxon>
        <taxon>Leotiomycetes</taxon>
        <taxon>Helotiales</taxon>
        <taxon>Sclerotiniaceae</taxon>
        <taxon>Monilinia</taxon>
    </lineage>
</organism>
<evidence type="ECO:0000256" key="6">
    <source>
        <dbReference type="ARBA" id="ARBA00023001"/>
    </source>
</evidence>
<dbReference type="AlphaFoldDB" id="A0A395IIV2"/>
<dbReference type="GO" id="GO:0030248">
    <property type="term" value="F:cellulose binding"/>
    <property type="evidence" value="ECO:0007669"/>
    <property type="project" value="UniProtKB-UniRule"/>
</dbReference>
<evidence type="ECO:0000256" key="9">
    <source>
        <dbReference type="ARBA" id="ARBA00023033"/>
    </source>
</evidence>
<keyword evidence="13 16" id="KW-0624">Polysaccharide degradation</keyword>
<proteinExistence type="inferred from homology"/>
<keyword evidence="4" id="KW-0479">Metal-binding</keyword>
<evidence type="ECO:0000256" key="13">
    <source>
        <dbReference type="ARBA" id="ARBA00023326"/>
    </source>
</evidence>
<keyword evidence="8" id="KW-0186">Copper</keyword>
<comment type="catalytic activity">
    <reaction evidence="15 16">
        <text>[(1-&gt;4)-beta-D-glucosyl]n+m + reduced acceptor + O2 = 4-dehydro-beta-D-glucosyl-[(1-&gt;4)-beta-D-glucosyl]n-1 + [(1-&gt;4)-beta-D-glucosyl]m + acceptor + H2O.</text>
        <dbReference type="EC" id="1.14.99.56"/>
    </reaction>
</comment>
<evidence type="ECO:0000256" key="14">
    <source>
        <dbReference type="ARBA" id="ARBA00044502"/>
    </source>
</evidence>
<evidence type="ECO:0000256" key="17">
    <source>
        <dbReference type="SAM" id="SignalP"/>
    </source>
</evidence>
<keyword evidence="7" id="KW-0560">Oxidoreductase</keyword>
<keyword evidence="9" id="KW-0503">Monooxygenase</keyword>
<dbReference type="EMBL" id="QKRW01000043">
    <property type="protein sequence ID" value="RAL60155.1"/>
    <property type="molecule type" value="Genomic_DNA"/>
</dbReference>
<evidence type="ECO:0000256" key="16">
    <source>
        <dbReference type="RuleBase" id="RU368122"/>
    </source>
</evidence>
<evidence type="ECO:0000313" key="20">
    <source>
        <dbReference type="Proteomes" id="UP000249056"/>
    </source>
</evidence>
<dbReference type="InterPro" id="IPR049892">
    <property type="entry name" value="AA9"/>
</dbReference>
<comment type="function">
    <text evidence="16">Lytic polysaccharide monooxygenase (LMPO) that depolymerizes crystalline and amorphous polysaccharides via the oxidation of scissile alpha- or beta-(1-4)-glycosidic bonds, yielding C1 and/or C4 oxidation products. Catalysis by LPMOs requires the reduction of the active-site copper from Cu(II) to Cu(I) by a reducing agent and H(2)O(2) or O(2) as a cosubstrate.</text>
</comment>
<dbReference type="GO" id="GO:0004497">
    <property type="term" value="F:monooxygenase activity"/>
    <property type="evidence" value="ECO:0007669"/>
    <property type="project" value="UniProtKB-KW"/>
</dbReference>
<dbReference type="CDD" id="cd21175">
    <property type="entry name" value="LPMO_AA9"/>
    <property type="match status" value="1"/>
</dbReference>
<evidence type="ECO:0000256" key="11">
    <source>
        <dbReference type="ARBA" id="ARBA00023180"/>
    </source>
</evidence>
<feature type="chain" id="PRO_5017268087" description="AA9 family lytic polysaccharide monooxygenase" evidence="17">
    <location>
        <begin position="20"/>
        <end position="239"/>
    </location>
</feature>
<comment type="caution">
    <text evidence="19">The sequence shown here is derived from an EMBL/GenBank/DDBJ whole genome shotgun (WGS) entry which is preliminary data.</text>
</comment>
<dbReference type="OrthoDB" id="3238762at2759"/>
<accession>A0A395IIV2</accession>
<dbReference type="PANTHER" id="PTHR33353:SF9">
    <property type="entry name" value="ENDOGLUCANASE II"/>
    <property type="match status" value="1"/>
</dbReference>
<dbReference type="GO" id="GO:0008810">
    <property type="term" value="F:cellulase activity"/>
    <property type="evidence" value="ECO:0007669"/>
    <property type="project" value="UniProtKB-UniRule"/>
</dbReference>
<protein>
    <recommendedName>
        <fullName evidence="16">AA9 family lytic polysaccharide monooxygenase</fullName>
        <ecNumber evidence="16">1.14.99.56</ecNumber>
    </recommendedName>
    <alternativeName>
        <fullName evidence="16">Endo-beta-1,4-glucanase</fullName>
    </alternativeName>
    <alternativeName>
        <fullName evidence="16">Glycosyl hydrolase 61 family protein</fullName>
    </alternativeName>
</protein>
<evidence type="ECO:0000256" key="10">
    <source>
        <dbReference type="ARBA" id="ARBA00023157"/>
    </source>
</evidence>
<feature type="domain" description="Auxiliary Activity family 9 catalytic" evidence="18">
    <location>
        <begin position="20"/>
        <end position="228"/>
    </location>
</feature>
<evidence type="ECO:0000256" key="5">
    <source>
        <dbReference type="ARBA" id="ARBA00022729"/>
    </source>
</evidence>
<comment type="similarity">
    <text evidence="14">Belongs to the polysaccharide monooxygenase AA9 family.</text>
</comment>
<evidence type="ECO:0000256" key="2">
    <source>
        <dbReference type="ARBA" id="ARBA00004613"/>
    </source>
</evidence>
<evidence type="ECO:0000256" key="15">
    <source>
        <dbReference type="ARBA" id="ARBA00045077"/>
    </source>
</evidence>
<keyword evidence="5 17" id="KW-0732">Signal</keyword>
<comment type="subcellular location">
    <subcellularLocation>
        <location evidence="2 16">Secreted</location>
    </subcellularLocation>
</comment>
<reference evidence="19 20" key="1">
    <citation type="submission" date="2018-06" db="EMBL/GenBank/DDBJ databases">
        <title>Genome Sequence of the Brown Rot Fungal Pathogen Monilinia fructigena.</title>
        <authorList>
            <person name="Landi L."/>
            <person name="De Miccolis Angelini R.M."/>
            <person name="Pollastro S."/>
            <person name="Abate D."/>
            <person name="Faretra F."/>
            <person name="Romanazzi G."/>
        </authorList>
    </citation>
    <scope>NUCLEOTIDE SEQUENCE [LARGE SCALE GENOMIC DNA]</scope>
    <source>
        <strain evidence="19 20">Mfrg269</strain>
    </source>
</reference>
<comment type="cofactor">
    <cofactor evidence="1">
        <name>Cu(2+)</name>
        <dbReference type="ChEBI" id="CHEBI:29036"/>
    </cofactor>
</comment>
<evidence type="ECO:0000256" key="7">
    <source>
        <dbReference type="ARBA" id="ARBA00023002"/>
    </source>
</evidence>
<dbReference type="EC" id="1.14.99.56" evidence="16"/>
<evidence type="ECO:0000256" key="12">
    <source>
        <dbReference type="ARBA" id="ARBA00023277"/>
    </source>
</evidence>
<dbReference type="Pfam" id="PF03443">
    <property type="entry name" value="AA9"/>
    <property type="match status" value="1"/>
</dbReference>
<name>A0A395IIV2_9HELO</name>